<feature type="non-terminal residue" evidence="1">
    <location>
        <position position="1"/>
    </location>
</feature>
<protein>
    <submittedName>
        <fullName evidence="1">Uncharacterized protein</fullName>
    </submittedName>
</protein>
<accession>A0ACC0TXA2</accession>
<dbReference type="EMBL" id="JAGFNK010000369">
    <property type="protein sequence ID" value="KAI9451575.1"/>
    <property type="molecule type" value="Genomic_DNA"/>
</dbReference>
<organism evidence="1 2">
    <name type="scientific">Russula earlei</name>
    <dbReference type="NCBI Taxonomy" id="71964"/>
    <lineage>
        <taxon>Eukaryota</taxon>
        <taxon>Fungi</taxon>
        <taxon>Dikarya</taxon>
        <taxon>Basidiomycota</taxon>
        <taxon>Agaricomycotina</taxon>
        <taxon>Agaricomycetes</taxon>
        <taxon>Russulales</taxon>
        <taxon>Russulaceae</taxon>
        <taxon>Russula</taxon>
    </lineage>
</organism>
<feature type="non-terminal residue" evidence="1">
    <location>
        <position position="64"/>
    </location>
</feature>
<name>A0ACC0TXA2_9AGAM</name>
<comment type="caution">
    <text evidence="1">The sequence shown here is derived from an EMBL/GenBank/DDBJ whole genome shotgun (WGS) entry which is preliminary data.</text>
</comment>
<sequence length="64" mass="7346">TTKAEIKDRSKGEIVSKLLIILQTSWFVMQCIAQGVQGLPITELELVMVAFATLKFVMYLLWWD</sequence>
<proteinExistence type="predicted"/>
<evidence type="ECO:0000313" key="1">
    <source>
        <dbReference type="EMBL" id="KAI9451575.1"/>
    </source>
</evidence>
<reference evidence="1" key="1">
    <citation type="submission" date="2021-03" db="EMBL/GenBank/DDBJ databases">
        <title>Evolutionary priming and transition to the ectomycorrhizal habit in an iconic lineage of mushroom-forming fungi: is preadaptation a requirement?</title>
        <authorList>
            <consortium name="DOE Joint Genome Institute"/>
            <person name="Looney B.P."/>
            <person name="Miyauchi S."/>
            <person name="Morin E."/>
            <person name="Drula E."/>
            <person name="Courty P.E."/>
            <person name="Chicoki N."/>
            <person name="Fauchery L."/>
            <person name="Kohler A."/>
            <person name="Kuo A."/>
            <person name="LaButti K."/>
            <person name="Pangilinan J."/>
            <person name="Lipzen A."/>
            <person name="Riley R."/>
            <person name="Andreopoulos W."/>
            <person name="He G."/>
            <person name="Johnson J."/>
            <person name="Barry K.W."/>
            <person name="Grigoriev I.V."/>
            <person name="Nagy L."/>
            <person name="Hibbett D."/>
            <person name="Henrissat B."/>
            <person name="Matheny P.B."/>
            <person name="Labbe J."/>
            <person name="Martin A.F."/>
        </authorList>
    </citation>
    <scope>NUCLEOTIDE SEQUENCE</scope>
    <source>
        <strain evidence="1">BPL698</strain>
    </source>
</reference>
<gene>
    <name evidence="1" type="ORF">F5148DRAFT_961409</name>
</gene>
<evidence type="ECO:0000313" key="2">
    <source>
        <dbReference type="Proteomes" id="UP001207468"/>
    </source>
</evidence>
<dbReference type="Proteomes" id="UP001207468">
    <property type="component" value="Unassembled WGS sequence"/>
</dbReference>
<keyword evidence="2" id="KW-1185">Reference proteome</keyword>